<dbReference type="PANTHER" id="PTHR28079:SF1">
    <property type="entry name" value="RNA POLYMERASE I-SPECIFIC TRANSCRIPTION INITIATION FACTOR RRN5"/>
    <property type="match status" value="1"/>
</dbReference>
<reference evidence="2" key="1">
    <citation type="submission" date="2022-06" db="EMBL/GenBank/DDBJ databases">
        <title>Complete genome sequences of two strains of the flax pathogen Septoria linicola.</title>
        <authorList>
            <person name="Lapalu N."/>
            <person name="Simon A."/>
            <person name="Demenou B."/>
            <person name="Paumier D."/>
            <person name="Guillot M.-P."/>
            <person name="Gout L."/>
            <person name="Valade R."/>
        </authorList>
    </citation>
    <scope>NUCLEOTIDE SEQUENCE</scope>
    <source>
        <strain evidence="2">SE15195</strain>
    </source>
</reference>
<accession>A0A9Q9EJ04</accession>
<dbReference type="Proteomes" id="UP001056384">
    <property type="component" value="Chromosome 5"/>
</dbReference>
<dbReference type="GO" id="GO:0003743">
    <property type="term" value="F:translation initiation factor activity"/>
    <property type="evidence" value="ECO:0007669"/>
    <property type="project" value="UniProtKB-KW"/>
</dbReference>
<keyword evidence="2" id="KW-0648">Protein biosynthesis</keyword>
<feature type="region of interest" description="Disordered" evidence="1">
    <location>
        <begin position="1"/>
        <end position="113"/>
    </location>
</feature>
<evidence type="ECO:0000256" key="1">
    <source>
        <dbReference type="SAM" id="MobiDB-lite"/>
    </source>
</evidence>
<feature type="compositionally biased region" description="Polar residues" evidence="1">
    <location>
        <begin position="44"/>
        <end position="53"/>
    </location>
</feature>
<dbReference type="GO" id="GO:0042790">
    <property type="term" value="P:nucleolar large rRNA transcription by RNA polymerase I"/>
    <property type="evidence" value="ECO:0007669"/>
    <property type="project" value="InterPro"/>
</dbReference>
<keyword evidence="3" id="KW-1185">Reference proteome</keyword>
<dbReference type="InterPro" id="IPR039601">
    <property type="entry name" value="Rrn5"/>
</dbReference>
<dbReference type="AlphaFoldDB" id="A0A9Q9EJ04"/>
<dbReference type="GO" id="GO:0000182">
    <property type="term" value="F:rDNA binding"/>
    <property type="evidence" value="ECO:0007669"/>
    <property type="project" value="TreeGrafter"/>
</dbReference>
<feature type="compositionally biased region" description="Basic and acidic residues" evidence="1">
    <location>
        <begin position="640"/>
        <end position="653"/>
    </location>
</feature>
<evidence type="ECO:0000313" key="2">
    <source>
        <dbReference type="EMBL" id="USW53311.1"/>
    </source>
</evidence>
<feature type="compositionally biased region" description="Basic and acidic residues" evidence="1">
    <location>
        <begin position="453"/>
        <end position="462"/>
    </location>
</feature>
<feature type="compositionally biased region" description="Polar residues" evidence="1">
    <location>
        <begin position="656"/>
        <end position="666"/>
    </location>
</feature>
<dbReference type="GO" id="GO:0006361">
    <property type="term" value="P:transcription initiation at RNA polymerase I promoter"/>
    <property type="evidence" value="ECO:0007669"/>
    <property type="project" value="TreeGrafter"/>
</dbReference>
<feature type="compositionally biased region" description="Polar residues" evidence="1">
    <location>
        <begin position="76"/>
        <end position="90"/>
    </location>
</feature>
<name>A0A9Q9EJ04_9PEZI</name>
<feature type="region of interest" description="Disordered" evidence="1">
    <location>
        <begin position="450"/>
        <end position="469"/>
    </location>
</feature>
<dbReference type="EMBL" id="CP099422">
    <property type="protein sequence ID" value="USW53311.1"/>
    <property type="molecule type" value="Genomic_DNA"/>
</dbReference>
<feature type="compositionally biased region" description="Low complexity" evidence="1">
    <location>
        <begin position="65"/>
        <end position="75"/>
    </location>
</feature>
<feature type="compositionally biased region" description="Low complexity" evidence="1">
    <location>
        <begin position="91"/>
        <end position="113"/>
    </location>
</feature>
<organism evidence="2 3">
    <name type="scientific">Septoria linicola</name>
    <dbReference type="NCBI Taxonomy" id="215465"/>
    <lineage>
        <taxon>Eukaryota</taxon>
        <taxon>Fungi</taxon>
        <taxon>Dikarya</taxon>
        <taxon>Ascomycota</taxon>
        <taxon>Pezizomycotina</taxon>
        <taxon>Dothideomycetes</taxon>
        <taxon>Dothideomycetidae</taxon>
        <taxon>Mycosphaerellales</taxon>
        <taxon>Mycosphaerellaceae</taxon>
        <taxon>Septoria</taxon>
    </lineage>
</organism>
<feature type="region of interest" description="Disordered" evidence="1">
    <location>
        <begin position="278"/>
        <end position="297"/>
    </location>
</feature>
<dbReference type="GO" id="GO:0001181">
    <property type="term" value="F:RNA polymerase I general transcription initiation factor activity"/>
    <property type="evidence" value="ECO:0007669"/>
    <property type="project" value="TreeGrafter"/>
</dbReference>
<feature type="region of interest" description="Disordered" evidence="1">
    <location>
        <begin position="636"/>
        <end position="666"/>
    </location>
</feature>
<dbReference type="GO" id="GO:0000500">
    <property type="term" value="C:RNA polymerase I upstream activating factor complex"/>
    <property type="evidence" value="ECO:0007669"/>
    <property type="project" value="InterPro"/>
</dbReference>
<protein>
    <submittedName>
        <fullName evidence="2">RNA polymerase I-specific transcription initiation factor Rrn5</fullName>
    </submittedName>
</protein>
<gene>
    <name evidence="2" type="ORF">Slin15195_G066300</name>
</gene>
<sequence>MAEDKSTDEYVSSDDASTSLDSDVEDSVTFDQDKGNKSRRNSQPDEQNTTTAKSVLGTLEGPSDAAGAGRSRSGGENTSRRSPSNVSPSTRSHAAQSRSVSRARSRSVDSVTSTAGVLTTEYRDLLNEMIEDARGETAAFDAKLGSSQIGASFWSAREKHALFQGIERYGEGDLTRLEAALHTKSQHEIQLYISVLRSSLVALPSSTTRSSIQLSDICAAAEIEADCVTALNAAADVLSSRVEKHEQLAERLQLKESWLIDANGAEQEEQEYEEALARAETAGETTVASKTDPDSSGHADLLRHATFLQLSRNLFMNHGEQDALNWHHVDPVTDVTDEPAMFRRAAADFHEIVVGLTRRLVQVSIFQALSRLRASDSSRADWTPLAAVRETDVRSAAELLNVSPDWKSYWARVARRCCIEVYSDSKKYNDGRPGTKSGYRLTHAELEAELDVEPARPVRPAEDDSTDILDDDVDEFLDDSDAFTDDPDAVDSDCNVRPEETRQNLTKPMSSDRRRKRDGTQRPGDYTAAQNQYLDALDSSASAREQVRLWETLRITPPAGVVDASQIRVVPQITQNKSIEHSTSHGWCVALGYEAEWESGIGQPQPEDFQAMDVAGNRGRKRRRLLEAKVRARVAPHPKVHLDETDDAMRSAAEDASSSNEGSVVT</sequence>
<evidence type="ECO:0000313" key="3">
    <source>
        <dbReference type="Proteomes" id="UP001056384"/>
    </source>
</evidence>
<feature type="compositionally biased region" description="Acidic residues" evidence="1">
    <location>
        <begin position="477"/>
        <end position="491"/>
    </location>
</feature>
<keyword evidence="2" id="KW-0396">Initiation factor</keyword>
<feature type="region of interest" description="Disordered" evidence="1">
    <location>
        <begin position="477"/>
        <end position="527"/>
    </location>
</feature>
<dbReference type="PANTHER" id="PTHR28079">
    <property type="entry name" value="RNA POLYMERASE I-SPECIFIC TRANSCRIPTION INITIATION FACTOR RRN5"/>
    <property type="match status" value="1"/>
</dbReference>
<proteinExistence type="predicted"/>